<accession>A0ABQ6J3Q9</accession>
<proteinExistence type="predicted"/>
<dbReference type="SUPFAM" id="SSF51905">
    <property type="entry name" value="FAD/NAD(P)-binding domain"/>
    <property type="match status" value="1"/>
</dbReference>
<dbReference type="InterPro" id="IPR036188">
    <property type="entry name" value="FAD/NAD-bd_sf"/>
</dbReference>
<dbReference type="EMBL" id="BSUY01000001">
    <property type="protein sequence ID" value="GMA82194.1"/>
    <property type="molecule type" value="Genomic_DNA"/>
</dbReference>
<evidence type="ECO:0000313" key="1">
    <source>
        <dbReference type="EMBL" id="GMA82194.1"/>
    </source>
</evidence>
<comment type="caution">
    <text evidence="1">The sequence shown here is derived from an EMBL/GenBank/DDBJ whole genome shotgun (WGS) entry which is preliminary data.</text>
</comment>
<dbReference type="RefSeq" id="WP_284306855.1">
    <property type="nucleotide sequence ID" value="NZ_BSUY01000001.1"/>
</dbReference>
<keyword evidence="2" id="KW-1185">Reference proteome</keyword>
<reference evidence="2" key="1">
    <citation type="journal article" date="2019" name="Int. J. Syst. Evol. Microbiol.">
        <title>The Global Catalogue of Microorganisms (GCM) 10K type strain sequencing project: providing services to taxonomists for standard genome sequencing and annotation.</title>
        <authorList>
            <consortium name="The Broad Institute Genomics Platform"/>
            <consortium name="The Broad Institute Genome Sequencing Center for Infectious Disease"/>
            <person name="Wu L."/>
            <person name="Ma J."/>
        </authorList>
    </citation>
    <scope>NUCLEOTIDE SEQUENCE [LARGE SCALE GENOMIC DNA]</scope>
    <source>
        <strain evidence="2">NBRC 102030</strain>
    </source>
</reference>
<protein>
    <submittedName>
        <fullName evidence="1">Uncharacterized protein</fullName>
    </submittedName>
</protein>
<gene>
    <name evidence="1" type="ORF">GCM10025855_17270</name>
</gene>
<name>A0ABQ6J3Q9_9GAMM</name>
<dbReference type="Gene3D" id="3.50.50.60">
    <property type="entry name" value="FAD/NAD(P)-binding domain"/>
    <property type="match status" value="1"/>
</dbReference>
<organism evidence="1 2">
    <name type="scientific">Shewanella glacialipiscicola</name>
    <dbReference type="NCBI Taxonomy" id="614069"/>
    <lineage>
        <taxon>Bacteria</taxon>
        <taxon>Pseudomonadati</taxon>
        <taxon>Pseudomonadota</taxon>
        <taxon>Gammaproteobacteria</taxon>
        <taxon>Alteromonadales</taxon>
        <taxon>Shewanellaceae</taxon>
        <taxon>Shewanella</taxon>
    </lineage>
</organism>
<evidence type="ECO:0000313" key="2">
    <source>
        <dbReference type="Proteomes" id="UP001157046"/>
    </source>
</evidence>
<dbReference type="Proteomes" id="UP001157046">
    <property type="component" value="Unassembled WGS sequence"/>
</dbReference>
<sequence length="63" mass="6683">MASLLSVKQWDIETDVLILGFGLAGASAAIEALDADPNVKVTICEKIRKSMLAVTLVLQGNHC</sequence>